<dbReference type="Proteomes" id="UP001172778">
    <property type="component" value="Unassembled WGS sequence"/>
</dbReference>
<gene>
    <name evidence="1" type="ORF">PZA18_06650</name>
</gene>
<comment type="caution">
    <text evidence="1">The sequence shown here is derived from an EMBL/GenBank/DDBJ whole genome shotgun (WGS) entry which is preliminary data.</text>
</comment>
<dbReference type="RefSeq" id="WP_284100032.1">
    <property type="nucleotide sequence ID" value="NZ_JARRAF010000006.1"/>
</dbReference>
<name>A0ABT7DUG7_9NEIS</name>
<evidence type="ECO:0000313" key="2">
    <source>
        <dbReference type="Proteomes" id="UP001172778"/>
    </source>
</evidence>
<organism evidence="1 2">
    <name type="scientific">Parachitinimonas caeni</name>
    <dbReference type="NCBI Taxonomy" id="3031301"/>
    <lineage>
        <taxon>Bacteria</taxon>
        <taxon>Pseudomonadati</taxon>
        <taxon>Pseudomonadota</taxon>
        <taxon>Betaproteobacteria</taxon>
        <taxon>Neisseriales</taxon>
        <taxon>Chitinibacteraceae</taxon>
        <taxon>Parachitinimonas</taxon>
    </lineage>
</organism>
<reference evidence="1" key="1">
    <citation type="submission" date="2023-03" db="EMBL/GenBank/DDBJ databases">
        <title>Chitinimonas shenzhenensis gen. nov., sp. nov., a novel member of family Burkholderiaceae isolated from activated sludge collected in Shen Zhen, China.</title>
        <authorList>
            <person name="Wang X."/>
        </authorList>
    </citation>
    <scope>NUCLEOTIDE SEQUENCE</scope>
    <source>
        <strain evidence="1">DQS-5</strain>
    </source>
</reference>
<proteinExistence type="predicted"/>
<protein>
    <submittedName>
        <fullName evidence="1">Uncharacterized protein</fullName>
    </submittedName>
</protein>
<sequence>MSYDFTYASYLVDTPDFIETLPSEEAWYKFKNQAYAQRSLQESTGEAGELIEVPISTYYCCRSGWFHWQMEKIIAERKYVSLDFLAGINLEKIRKFEVDEMYFVIDCLKCVLDRDQQMQSLSELEDIIKFAKVSPVDLAKILDGKIEYELKYSRVAEAAQDDSISMDLGGMGEGDNVETLLCFLRTLCVQLRQAIYQKKYLLYIMNEPG</sequence>
<evidence type="ECO:0000313" key="1">
    <source>
        <dbReference type="EMBL" id="MDK2123725.1"/>
    </source>
</evidence>
<accession>A0ABT7DUG7</accession>
<keyword evidence="2" id="KW-1185">Reference proteome</keyword>
<dbReference type="EMBL" id="JARRAF010000006">
    <property type="protein sequence ID" value="MDK2123725.1"/>
    <property type="molecule type" value="Genomic_DNA"/>
</dbReference>